<evidence type="ECO:0000313" key="2">
    <source>
        <dbReference type="EMBL" id="MCO8277399.1"/>
    </source>
</evidence>
<dbReference type="EMBL" id="JAMYJR010000058">
    <property type="protein sequence ID" value="MCO8277399.1"/>
    <property type="molecule type" value="Genomic_DNA"/>
</dbReference>
<gene>
    <name evidence="2" type="ORF">M1L60_43160</name>
</gene>
<dbReference type="Proteomes" id="UP001523369">
    <property type="component" value="Unassembled WGS sequence"/>
</dbReference>
<protein>
    <submittedName>
        <fullName evidence="2">Uncharacterized protein</fullName>
    </submittedName>
</protein>
<keyword evidence="1" id="KW-0812">Transmembrane</keyword>
<feature type="transmembrane region" description="Helical" evidence="1">
    <location>
        <begin position="53"/>
        <end position="78"/>
    </location>
</feature>
<comment type="caution">
    <text evidence="2">The sequence shown here is derived from an EMBL/GenBank/DDBJ whole genome shotgun (WGS) entry which is preliminary data.</text>
</comment>
<evidence type="ECO:0000256" key="1">
    <source>
        <dbReference type="SAM" id="Phobius"/>
    </source>
</evidence>
<reference evidence="2 3" key="1">
    <citation type="submission" date="2022-06" db="EMBL/GenBank/DDBJ databases">
        <title>New Species of the Genus Actinoplanes, ActinopZanes ferrugineus.</title>
        <authorList>
            <person name="Ding P."/>
        </authorList>
    </citation>
    <scope>NUCLEOTIDE SEQUENCE [LARGE SCALE GENOMIC DNA]</scope>
    <source>
        <strain evidence="2 3">TRM88003</strain>
    </source>
</reference>
<name>A0ABT1E2P0_9ACTN</name>
<accession>A0ABT1E2P0</accession>
<feature type="non-terminal residue" evidence="2">
    <location>
        <position position="99"/>
    </location>
</feature>
<keyword evidence="1" id="KW-0472">Membrane</keyword>
<sequence length="99" mass="9873">MIWGPVLLLVGALVIMLPVKWLGTVPRVSVVAVGQRVAAYAGAAPRQAVAGGIAVAAVLGLLLGGPVAAVIGGAYAGLGGRALRRRATRRRAAVERAAA</sequence>
<proteinExistence type="predicted"/>
<organism evidence="2 3">
    <name type="scientific">Paractinoplanes aksuensis</name>
    <dbReference type="NCBI Taxonomy" id="2939490"/>
    <lineage>
        <taxon>Bacteria</taxon>
        <taxon>Bacillati</taxon>
        <taxon>Actinomycetota</taxon>
        <taxon>Actinomycetes</taxon>
        <taxon>Micromonosporales</taxon>
        <taxon>Micromonosporaceae</taxon>
        <taxon>Paractinoplanes</taxon>
    </lineage>
</organism>
<keyword evidence="1" id="KW-1133">Transmembrane helix</keyword>
<keyword evidence="3" id="KW-1185">Reference proteome</keyword>
<evidence type="ECO:0000313" key="3">
    <source>
        <dbReference type="Proteomes" id="UP001523369"/>
    </source>
</evidence>